<feature type="domain" description="HTH lysR-type" evidence="5">
    <location>
        <begin position="8"/>
        <end position="65"/>
    </location>
</feature>
<dbReference type="EMBL" id="JACIEM010000007">
    <property type="protein sequence ID" value="MBB4005565.1"/>
    <property type="molecule type" value="Genomic_DNA"/>
</dbReference>
<evidence type="ECO:0000256" key="2">
    <source>
        <dbReference type="ARBA" id="ARBA00023015"/>
    </source>
</evidence>
<evidence type="ECO:0000313" key="7">
    <source>
        <dbReference type="Proteomes" id="UP000588647"/>
    </source>
</evidence>
<keyword evidence="7" id="KW-1185">Reference proteome</keyword>
<accession>A0A7W6MRY2</accession>
<reference evidence="6 7" key="1">
    <citation type="submission" date="2020-08" db="EMBL/GenBank/DDBJ databases">
        <title>Genomic Encyclopedia of Type Strains, Phase IV (KMG-IV): sequencing the most valuable type-strain genomes for metagenomic binning, comparative biology and taxonomic classification.</title>
        <authorList>
            <person name="Goeker M."/>
        </authorList>
    </citation>
    <scope>NUCLEOTIDE SEQUENCE [LARGE SCALE GENOMIC DNA]</scope>
    <source>
        <strain evidence="6 7">DSM 103570</strain>
    </source>
</reference>
<proteinExistence type="inferred from homology"/>
<dbReference type="InterPro" id="IPR005119">
    <property type="entry name" value="LysR_subst-bd"/>
</dbReference>
<comment type="similarity">
    <text evidence="1">Belongs to the LysR transcriptional regulatory family.</text>
</comment>
<evidence type="ECO:0000256" key="3">
    <source>
        <dbReference type="ARBA" id="ARBA00023125"/>
    </source>
</evidence>
<keyword evidence="4" id="KW-0804">Transcription</keyword>
<keyword evidence="3 6" id="KW-0238">DNA-binding</keyword>
<evidence type="ECO:0000256" key="1">
    <source>
        <dbReference type="ARBA" id="ARBA00009437"/>
    </source>
</evidence>
<dbReference type="GO" id="GO:0003700">
    <property type="term" value="F:DNA-binding transcription factor activity"/>
    <property type="evidence" value="ECO:0007669"/>
    <property type="project" value="InterPro"/>
</dbReference>
<keyword evidence="2" id="KW-0805">Transcription regulation</keyword>
<dbReference type="Gene3D" id="1.10.10.10">
    <property type="entry name" value="Winged helix-like DNA-binding domain superfamily/Winged helix DNA-binding domain"/>
    <property type="match status" value="1"/>
</dbReference>
<dbReference type="RefSeq" id="WP_246368441.1">
    <property type="nucleotide sequence ID" value="NZ_JAAAMM010000007.1"/>
</dbReference>
<dbReference type="InterPro" id="IPR036390">
    <property type="entry name" value="WH_DNA-bd_sf"/>
</dbReference>
<dbReference type="GO" id="GO:0003677">
    <property type="term" value="F:DNA binding"/>
    <property type="evidence" value="ECO:0007669"/>
    <property type="project" value="UniProtKB-KW"/>
</dbReference>
<evidence type="ECO:0000313" key="6">
    <source>
        <dbReference type="EMBL" id="MBB4005565.1"/>
    </source>
</evidence>
<dbReference type="SUPFAM" id="SSF46785">
    <property type="entry name" value="Winged helix' DNA-binding domain"/>
    <property type="match status" value="1"/>
</dbReference>
<dbReference type="Pfam" id="PF00126">
    <property type="entry name" value="HTH_1"/>
    <property type="match status" value="1"/>
</dbReference>
<evidence type="ECO:0000259" key="5">
    <source>
        <dbReference type="PROSITE" id="PS50931"/>
    </source>
</evidence>
<dbReference type="PANTHER" id="PTHR30579">
    <property type="entry name" value="TRANSCRIPTIONAL REGULATOR"/>
    <property type="match status" value="1"/>
</dbReference>
<dbReference type="PANTHER" id="PTHR30579:SF7">
    <property type="entry name" value="HTH-TYPE TRANSCRIPTIONAL REGULATOR LRHA-RELATED"/>
    <property type="match status" value="1"/>
</dbReference>
<dbReference type="Pfam" id="PF03466">
    <property type="entry name" value="LysR_substrate"/>
    <property type="match status" value="1"/>
</dbReference>
<name>A0A7W6MRY2_9HYPH</name>
<comment type="caution">
    <text evidence="6">The sequence shown here is derived from an EMBL/GenBank/DDBJ whole genome shotgun (WGS) entry which is preliminary data.</text>
</comment>
<dbReference type="Gene3D" id="3.40.190.10">
    <property type="entry name" value="Periplasmic binding protein-like II"/>
    <property type="match status" value="2"/>
</dbReference>
<evidence type="ECO:0000256" key="4">
    <source>
        <dbReference type="ARBA" id="ARBA00023163"/>
    </source>
</evidence>
<sequence length="303" mass="32236">MVANLVNLDMDVLRTFVAGMDLGSFAKAADRLGRSPSAISLHLRKLEDQIGQPLVRKQGRGLVLTEAGETMMGYARRILDLNDEAKLALGSLTGLEGWVRVGVPQDFAETWLPPLLARFQRAHPKVRVEARVDRGAAMADAVGAGTLDLALTWGTLGRPYGRVVGERPLAWIAAGDHCIVDEEPIPLVAFDAPCGFQRRATEALDAAGLPWRHAFSTSSLLGVWAAVRAGLGVTVRTAGMVPPDLRELRPGDGPLPCLGTLALVLHRSPSMTHTADAFAALLLDAAEAGNGWECSGSPASSLW</sequence>
<gene>
    <name evidence="6" type="ORF">GGR03_004667</name>
</gene>
<dbReference type="InterPro" id="IPR000847">
    <property type="entry name" value="LysR_HTH_N"/>
</dbReference>
<dbReference type="InterPro" id="IPR050176">
    <property type="entry name" value="LTTR"/>
</dbReference>
<dbReference type="AlphaFoldDB" id="A0A7W6MRY2"/>
<dbReference type="InterPro" id="IPR036388">
    <property type="entry name" value="WH-like_DNA-bd_sf"/>
</dbReference>
<dbReference type="Proteomes" id="UP000588647">
    <property type="component" value="Unassembled WGS sequence"/>
</dbReference>
<organism evidence="6 7">
    <name type="scientific">Aurantimonas endophytica</name>
    <dbReference type="NCBI Taxonomy" id="1522175"/>
    <lineage>
        <taxon>Bacteria</taxon>
        <taxon>Pseudomonadati</taxon>
        <taxon>Pseudomonadota</taxon>
        <taxon>Alphaproteobacteria</taxon>
        <taxon>Hyphomicrobiales</taxon>
        <taxon>Aurantimonadaceae</taxon>
        <taxon>Aurantimonas</taxon>
    </lineage>
</organism>
<dbReference type="PROSITE" id="PS50931">
    <property type="entry name" value="HTH_LYSR"/>
    <property type="match status" value="1"/>
</dbReference>
<protein>
    <submittedName>
        <fullName evidence="6">DNA-binding transcriptional LysR family regulator</fullName>
    </submittedName>
</protein>
<dbReference type="SUPFAM" id="SSF53850">
    <property type="entry name" value="Periplasmic binding protein-like II"/>
    <property type="match status" value="1"/>
</dbReference>